<name>A0AB39PIQ2_9ACTN</name>
<dbReference type="Pfam" id="PF13845">
    <property type="entry name" value="Septum_form"/>
    <property type="match status" value="1"/>
</dbReference>
<dbReference type="Gene3D" id="1.10.510.10">
    <property type="entry name" value="Transferase(Phosphotransferase) domain 1"/>
    <property type="match status" value="1"/>
</dbReference>
<evidence type="ECO:0000256" key="2">
    <source>
        <dbReference type="ARBA" id="ARBA00022527"/>
    </source>
</evidence>
<dbReference type="PROSITE" id="PS50011">
    <property type="entry name" value="PROTEIN_KINASE_DOM"/>
    <property type="match status" value="1"/>
</dbReference>
<dbReference type="SUPFAM" id="SSF56112">
    <property type="entry name" value="Protein kinase-like (PK-like)"/>
    <property type="match status" value="1"/>
</dbReference>
<evidence type="ECO:0000256" key="8">
    <source>
        <dbReference type="SAM" id="Phobius"/>
    </source>
</evidence>
<dbReference type="RefSeq" id="WP_369240017.1">
    <property type="nucleotide sequence ID" value="NZ_CP163435.1"/>
</dbReference>
<keyword evidence="4 7" id="KW-0547">Nucleotide-binding</keyword>
<feature type="binding site" evidence="7">
    <location>
        <position position="47"/>
    </location>
    <ligand>
        <name>ATP</name>
        <dbReference type="ChEBI" id="CHEBI:30616"/>
    </ligand>
</feature>
<keyword evidence="5 10" id="KW-0418">Kinase</keyword>
<gene>
    <name evidence="10" type="ORF">AB5J56_38560</name>
</gene>
<evidence type="ECO:0000256" key="5">
    <source>
        <dbReference type="ARBA" id="ARBA00022777"/>
    </source>
</evidence>
<evidence type="ECO:0000259" key="9">
    <source>
        <dbReference type="PROSITE" id="PS50011"/>
    </source>
</evidence>
<dbReference type="Gene3D" id="3.30.200.20">
    <property type="entry name" value="Phosphorylase Kinase, domain 1"/>
    <property type="match status" value="1"/>
</dbReference>
<dbReference type="SMART" id="SM00220">
    <property type="entry name" value="S_TKc"/>
    <property type="match status" value="1"/>
</dbReference>
<dbReference type="PROSITE" id="PS00108">
    <property type="entry name" value="PROTEIN_KINASE_ST"/>
    <property type="match status" value="1"/>
</dbReference>
<keyword evidence="2" id="KW-0723">Serine/threonine-protein kinase</keyword>
<reference evidence="10" key="1">
    <citation type="submission" date="2024-07" db="EMBL/GenBank/DDBJ databases">
        <authorList>
            <person name="Yu S.T."/>
        </authorList>
    </citation>
    <scope>NUCLEOTIDE SEQUENCE</scope>
    <source>
        <strain evidence="10">R21</strain>
    </source>
</reference>
<feature type="transmembrane region" description="Helical" evidence="8">
    <location>
        <begin position="399"/>
        <end position="421"/>
    </location>
</feature>
<dbReference type="CDD" id="cd14014">
    <property type="entry name" value="STKc_PknB_like"/>
    <property type="match status" value="1"/>
</dbReference>
<dbReference type="InterPro" id="IPR008271">
    <property type="entry name" value="Ser/Thr_kinase_AS"/>
</dbReference>
<dbReference type="PANTHER" id="PTHR43289">
    <property type="entry name" value="MITOGEN-ACTIVATED PROTEIN KINASE KINASE KINASE 20-RELATED"/>
    <property type="match status" value="1"/>
</dbReference>
<dbReference type="EC" id="2.7.11.1" evidence="1"/>
<keyword evidence="6 7" id="KW-0067">ATP-binding</keyword>
<dbReference type="GO" id="GO:0005524">
    <property type="term" value="F:ATP binding"/>
    <property type="evidence" value="ECO:0007669"/>
    <property type="project" value="UniProtKB-UniRule"/>
</dbReference>
<evidence type="ECO:0000256" key="6">
    <source>
        <dbReference type="ARBA" id="ARBA00022840"/>
    </source>
</evidence>
<evidence type="ECO:0000256" key="3">
    <source>
        <dbReference type="ARBA" id="ARBA00022679"/>
    </source>
</evidence>
<dbReference type="EMBL" id="CP163435">
    <property type="protein sequence ID" value="XDQ30257.1"/>
    <property type="molecule type" value="Genomic_DNA"/>
</dbReference>
<evidence type="ECO:0000313" key="10">
    <source>
        <dbReference type="EMBL" id="XDQ30257.1"/>
    </source>
</evidence>
<keyword evidence="3" id="KW-0808">Transferase</keyword>
<dbReference type="PROSITE" id="PS00107">
    <property type="entry name" value="PROTEIN_KINASE_ATP"/>
    <property type="match status" value="1"/>
</dbReference>
<dbReference type="InterPro" id="IPR017441">
    <property type="entry name" value="Protein_kinase_ATP_BS"/>
</dbReference>
<feature type="domain" description="Protein kinase" evidence="9">
    <location>
        <begin position="18"/>
        <end position="291"/>
    </location>
</feature>
<evidence type="ECO:0000256" key="1">
    <source>
        <dbReference type="ARBA" id="ARBA00012513"/>
    </source>
</evidence>
<dbReference type="PANTHER" id="PTHR43289:SF6">
    <property type="entry name" value="SERINE_THREONINE-PROTEIN KINASE NEKL-3"/>
    <property type="match status" value="1"/>
</dbReference>
<evidence type="ECO:0000256" key="4">
    <source>
        <dbReference type="ARBA" id="ARBA00022741"/>
    </source>
</evidence>
<keyword evidence="8" id="KW-0472">Membrane</keyword>
<dbReference type="GO" id="GO:0004674">
    <property type="term" value="F:protein serine/threonine kinase activity"/>
    <property type="evidence" value="ECO:0007669"/>
    <property type="project" value="UniProtKB-KW"/>
</dbReference>
<dbReference type="InterPro" id="IPR026004">
    <property type="entry name" value="Septum_form"/>
</dbReference>
<organism evidence="10">
    <name type="scientific">Streptomyces sp. R21</name>
    <dbReference type="NCBI Taxonomy" id="3238627"/>
    <lineage>
        <taxon>Bacteria</taxon>
        <taxon>Bacillati</taxon>
        <taxon>Actinomycetota</taxon>
        <taxon>Actinomycetes</taxon>
        <taxon>Kitasatosporales</taxon>
        <taxon>Streptomycetaceae</taxon>
        <taxon>Streptomyces</taxon>
    </lineage>
</organism>
<protein>
    <recommendedName>
        <fullName evidence="1">non-specific serine/threonine protein kinase</fullName>
        <ecNumber evidence="1">2.7.11.1</ecNumber>
    </recommendedName>
</protein>
<proteinExistence type="predicted"/>
<sequence>MAPGSPQSGVGRIIAGRYLILDRIGSGGMGHVWLAHDQRLDCDVALKEIRFRNPAEGPEEHEARIARARAEARHAAVLRGHPHVVTVHDVLEDEGLPWIVMEYVAGAEDLRAVLNRRGPLAPYECARIGLAVLDALTAGHEHGIMHRDVKPANILLAPDRTGTPGARILLTDYGISVQPDSLETRWTRTSALVGTPGYLAPERATGGPPTAAADLFSLGCTLYYIVEGVGPFDRETDLAAITAVVLEDPRPALQAGALRPLVEALLVKDPAHRLSAEDTAAALARIITPELRPPTPFETGSQPPWAGLVTSDRVLDQGSPAPMPYTPTALDSGGRVHPTSGAQDVGAAAPYTPTAVSSDGPATWRPTPPGFGPPLGYGAPSGTLWPGPSGQRRRKRPRLLLALSSALLALGLAGGGFWFAMAHQVVLPYGSKVGLGKPLQPGDCVVASRTGNRVTPTSTMEVDPSCEQRVPDGQVMTFYKASSVQDARTVGPSWCRKQTRATAEKLGSSVASVAVIPTAGGFEASGGKVACLLTGVNGPVYGPLAMFRPYGMTFQDAAQMQIGDCLRPSGGDAKNRKNFDLVACDKPHQGQVVGFTQLDGPVSAAQANTTMNDQCHNDAKAGAFDAESDGRLANYGLQSQGLWGKHFYWVVCAVASG</sequence>
<keyword evidence="8" id="KW-1133">Transmembrane helix</keyword>
<dbReference type="InterPro" id="IPR000719">
    <property type="entry name" value="Prot_kinase_dom"/>
</dbReference>
<dbReference type="AlphaFoldDB" id="A0AB39PIQ2"/>
<keyword evidence="8" id="KW-0812">Transmembrane</keyword>
<dbReference type="InterPro" id="IPR011009">
    <property type="entry name" value="Kinase-like_dom_sf"/>
</dbReference>
<evidence type="ECO:0000256" key="7">
    <source>
        <dbReference type="PROSITE-ProRule" id="PRU10141"/>
    </source>
</evidence>
<accession>A0AB39PIQ2</accession>
<dbReference type="Pfam" id="PF00069">
    <property type="entry name" value="Pkinase"/>
    <property type="match status" value="1"/>
</dbReference>